<dbReference type="RefSeq" id="WP_143140415.1">
    <property type="nucleotide sequence ID" value="NZ_NETK01000001.1"/>
</dbReference>
<keyword evidence="2" id="KW-0732">Signal</keyword>
<evidence type="ECO:0000256" key="2">
    <source>
        <dbReference type="SAM" id="SignalP"/>
    </source>
</evidence>
<name>A0A1I1WC39_9BACT</name>
<dbReference type="OrthoDB" id="5526815at2"/>
<dbReference type="NCBIfam" id="TIGR03901">
    <property type="entry name" value="MYXO-CTERM"/>
    <property type="match status" value="1"/>
</dbReference>
<gene>
    <name evidence="3" type="ORF">SAMN02745121_02243</name>
</gene>
<feature type="chain" id="PRO_5011572058" evidence="2">
    <location>
        <begin position="31"/>
        <end position="196"/>
    </location>
</feature>
<reference evidence="4" key="1">
    <citation type="submission" date="2016-10" db="EMBL/GenBank/DDBJ databases">
        <authorList>
            <person name="Varghese N."/>
            <person name="Submissions S."/>
        </authorList>
    </citation>
    <scope>NUCLEOTIDE SEQUENCE [LARGE SCALE GENOMIC DNA]</scope>
    <source>
        <strain evidence="4">ATCC 25963</strain>
    </source>
</reference>
<dbReference type="Proteomes" id="UP000199400">
    <property type="component" value="Unassembled WGS sequence"/>
</dbReference>
<protein>
    <submittedName>
        <fullName evidence="3">MYXO-CTERM domain-containing protein</fullName>
    </submittedName>
</protein>
<accession>A0A1I1WC39</accession>
<sequence>MEGKSRRGRSRAWWAALSLSLWLQGTTARADVVEEPPADCPAGTKGNTCHGGPFCSPLKCFSDAECTDGATCQDTKGCIGWVDCGGGDGGPDPTPTLSSLCDGGEACGAGETCEAIKLCLPVVEPTTGGGSAGGPTSSGTATTDAGTASGTGDDPGGSKGGCGSCSADADPGATALALLAIAALVPRRRRNAPGRP</sequence>
<feature type="compositionally biased region" description="Gly residues" evidence="1">
    <location>
        <begin position="153"/>
        <end position="163"/>
    </location>
</feature>
<dbReference type="AlphaFoldDB" id="A0A1I1WC39"/>
<feature type="signal peptide" evidence="2">
    <location>
        <begin position="1"/>
        <end position="30"/>
    </location>
</feature>
<evidence type="ECO:0000256" key="1">
    <source>
        <dbReference type="SAM" id="MobiDB-lite"/>
    </source>
</evidence>
<proteinExistence type="predicted"/>
<evidence type="ECO:0000313" key="4">
    <source>
        <dbReference type="Proteomes" id="UP000199400"/>
    </source>
</evidence>
<feature type="region of interest" description="Disordered" evidence="1">
    <location>
        <begin position="127"/>
        <end position="164"/>
    </location>
</feature>
<dbReference type="InterPro" id="IPR024038">
    <property type="entry name" value="MYXO-CTERM"/>
</dbReference>
<feature type="compositionally biased region" description="Low complexity" evidence="1">
    <location>
        <begin position="134"/>
        <end position="152"/>
    </location>
</feature>
<organism evidence="3 4">
    <name type="scientific">Nannocystis exedens</name>
    <dbReference type="NCBI Taxonomy" id="54"/>
    <lineage>
        <taxon>Bacteria</taxon>
        <taxon>Pseudomonadati</taxon>
        <taxon>Myxococcota</taxon>
        <taxon>Polyangia</taxon>
        <taxon>Nannocystales</taxon>
        <taxon>Nannocystaceae</taxon>
        <taxon>Nannocystis</taxon>
    </lineage>
</organism>
<keyword evidence="4" id="KW-1185">Reference proteome</keyword>
<evidence type="ECO:0000313" key="3">
    <source>
        <dbReference type="EMBL" id="SFD92707.1"/>
    </source>
</evidence>
<dbReference type="EMBL" id="FOMX01000006">
    <property type="protein sequence ID" value="SFD92707.1"/>
    <property type="molecule type" value="Genomic_DNA"/>
</dbReference>